<comment type="caution">
    <text evidence="16">The sequence shown here is derived from an EMBL/GenBank/DDBJ whole genome shotgun (WGS) entry which is preliminary data.</text>
</comment>
<dbReference type="UniPathway" id="UPA00694"/>
<evidence type="ECO:0000256" key="1">
    <source>
        <dbReference type="ARBA" id="ARBA00002057"/>
    </source>
</evidence>
<protein>
    <recommendedName>
        <fullName evidence="6 15">Cyclic di-GMP-binding protein</fullName>
    </recommendedName>
    <alternativeName>
        <fullName evidence="14 15">Cellulose synthase regulatory subunit</fullName>
    </alternativeName>
</protein>
<sequence length="748" mass="81771">MKRLIIKITTLIFGLLIPCIAASMPSTEPVSEVENKEISFSQLGVNGSITMSGSESTAYLSFGSRLDEIVSKASLQFSFVPSPALLSSVSHLKVFLNEELMGVIAINDGDQGQRVSASMPLDPRFISNFNQLRFELIGSINSTCRNPNDPSVWAEISKAGSIHLQVQQAVLATDLALLPAPFFDERDFSHLTLPFVFPAQRDIGGLTAAGIMASYFGAQASWRGVNFPVYFDELPQQQNAIVFATNQHRPSFIKDLPDVTGPTLQLIAHPMNEYRKLLLVLGRDSNDLNTAVRGLVLGNSLLTGPIARVNNVTELKPRQPYDAPNWVRTDRPVSFAELVDGPYQLQVEGRTSSPINVAFNLPPDLFAWQSRGIPLDLAYRYSPPTGSSESRMNFSVNGQFVEAFNLSETGKNADASPLRIPLIDDTLVSTSSSSRIPAFRIDSSNTMQFEFNFLSGSGGDACQPGQSSRNYAVMDSDSTLDFSGFPHYIKMPNLRAFAKSGFPFSKMADLSETVVVMKQNPVEPEVALMLDTMGAIGTKTGYPAIKVTMIDRWEPDQLIDKDILTIGTTSTQAENVVSHEGAHLILGELTRQLALPVINNKLGWASWFKSLPEDTDVTGTVDVSVSGDFASMVAMESPITKNRSLISLVASTVDDFGLIGDALNDSGKLEHMFGSVVTIQRGQVASFDVGKTFYLGHLPVIELVWYHFSSHPVLIALCVVFLIVTLTIIIWRTLRRVATERLAAGDKE</sequence>
<dbReference type="Gene3D" id="2.60.120.260">
    <property type="entry name" value="Galactose-binding domain-like"/>
    <property type="match status" value="2"/>
</dbReference>
<name>A0A444JNT2_9GAMM</name>
<feature type="transmembrane region" description="Helical" evidence="15">
    <location>
        <begin position="713"/>
        <end position="731"/>
    </location>
</feature>
<evidence type="ECO:0000256" key="9">
    <source>
        <dbReference type="ARBA" id="ARBA00022636"/>
    </source>
</evidence>
<feature type="chain" id="PRO_5018814534" description="Cyclic di-GMP-binding protein" evidence="15">
    <location>
        <begin position="22"/>
        <end position="748"/>
    </location>
</feature>
<dbReference type="GO" id="GO:0006011">
    <property type="term" value="P:UDP-alpha-D-glucose metabolic process"/>
    <property type="evidence" value="ECO:0007669"/>
    <property type="project" value="InterPro"/>
</dbReference>
<evidence type="ECO:0000256" key="15">
    <source>
        <dbReference type="RuleBase" id="RU365021"/>
    </source>
</evidence>
<dbReference type="InterPro" id="IPR003920">
    <property type="entry name" value="Cell_synth_B"/>
</dbReference>
<evidence type="ECO:0000256" key="14">
    <source>
        <dbReference type="ARBA" id="ARBA00033444"/>
    </source>
</evidence>
<evidence type="ECO:0000256" key="2">
    <source>
        <dbReference type="ARBA" id="ARBA00004377"/>
    </source>
</evidence>
<dbReference type="AlphaFoldDB" id="A0A444JNT2"/>
<evidence type="ECO:0000313" key="16">
    <source>
        <dbReference type="EMBL" id="RWX54733.1"/>
    </source>
</evidence>
<dbReference type="GO" id="GO:0030244">
    <property type="term" value="P:cellulose biosynthetic process"/>
    <property type="evidence" value="ECO:0007669"/>
    <property type="project" value="UniProtKB-KW"/>
</dbReference>
<comment type="pathway">
    <text evidence="3 15">Glycan metabolism; bacterial cellulose biosynthesis.</text>
</comment>
<evidence type="ECO:0000256" key="13">
    <source>
        <dbReference type="ARBA" id="ARBA00023136"/>
    </source>
</evidence>
<dbReference type="EMBL" id="RJLM01000005">
    <property type="protein sequence ID" value="RWX54733.1"/>
    <property type="molecule type" value="Genomic_DNA"/>
</dbReference>
<dbReference type="InterPro" id="IPR018513">
    <property type="entry name" value="Cell_synthase_bac"/>
</dbReference>
<organism evidence="16 17">
    <name type="scientific">Photobacterium chitinilyticum</name>
    <dbReference type="NCBI Taxonomy" id="2485123"/>
    <lineage>
        <taxon>Bacteria</taxon>
        <taxon>Pseudomonadati</taxon>
        <taxon>Pseudomonadota</taxon>
        <taxon>Gammaproteobacteria</taxon>
        <taxon>Vibrionales</taxon>
        <taxon>Vibrionaceae</taxon>
        <taxon>Photobacterium</taxon>
    </lineage>
</organism>
<dbReference type="PANTHER" id="PTHR39083:SF1">
    <property type="entry name" value="CYCLIC DI-GMP-BINDING PROTEIN"/>
    <property type="match status" value="1"/>
</dbReference>
<comment type="similarity">
    <text evidence="4 15">Belongs to the AcsB/BcsB family.</text>
</comment>
<keyword evidence="15" id="KW-0732">Signal</keyword>
<gene>
    <name evidence="16" type="ORF">EDI28_13340</name>
</gene>
<accession>A0A444JNT2</accession>
<evidence type="ECO:0000256" key="5">
    <source>
        <dbReference type="ARBA" id="ARBA00011437"/>
    </source>
</evidence>
<evidence type="ECO:0000256" key="6">
    <source>
        <dbReference type="ARBA" id="ARBA00021844"/>
    </source>
</evidence>
<keyword evidence="10 15" id="KW-0812">Transmembrane</keyword>
<feature type="signal peptide" evidence="15">
    <location>
        <begin position="1"/>
        <end position="21"/>
    </location>
</feature>
<keyword evidence="7 15" id="KW-1003">Cell membrane</keyword>
<evidence type="ECO:0000313" key="17">
    <source>
        <dbReference type="Proteomes" id="UP000287563"/>
    </source>
</evidence>
<evidence type="ECO:0000256" key="4">
    <source>
        <dbReference type="ARBA" id="ARBA00010714"/>
    </source>
</evidence>
<dbReference type="Pfam" id="PF03170">
    <property type="entry name" value="BcsB"/>
    <property type="match status" value="1"/>
</dbReference>
<evidence type="ECO:0000256" key="8">
    <source>
        <dbReference type="ARBA" id="ARBA00022519"/>
    </source>
</evidence>
<comment type="subunit">
    <text evidence="5 15">Tightly associated with the cellulose synthase catalytic subunit.</text>
</comment>
<comment type="subcellular location">
    <subcellularLocation>
        <location evidence="2">Cell inner membrane</location>
        <topology evidence="2">Single-pass membrane protein</topology>
    </subcellularLocation>
</comment>
<keyword evidence="12 15" id="KW-1133">Transmembrane helix</keyword>
<keyword evidence="13 15" id="KW-0472">Membrane</keyword>
<comment type="function">
    <text evidence="1 15">Binds the cellulose synthase activator, bis-(3'-5') cyclic diguanylic acid (c-di-GMP).</text>
</comment>
<evidence type="ECO:0000256" key="7">
    <source>
        <dbReference type="ARBA" id="ARBA00022475"/>
    </source>
</evidence>
<dbReference type="Proteomes" id="UP000287563">
    <property type="component" value="Unassembled WGS sequence"/>
</dbReference>
<keyword evidence="17" id="KW-1185">Reference proteome</keyword>
<evidence type="ECO:0000256" key="12">
    <source>
        <dbReference type="ARBA" id="ARBA00022989"/>
    </source>
</evidence>
<evidence type="ECO:0000256" key="3">
    <source>
        <dbReference type="ARBA" id="ARBA00005186"/>
    </source>
</evidence>
<keyword evidence="8 15" id="KW-0997">Cell inner membrane</keyword>
<evidence type="ECO:0000256" key="10">
    <source>
        <dbReference type="ARBA" id="ARBA00022692"/>
    </source>
</evidence>
<dbReference type="NCBIfam" id="NF008323">
    <property type="entry name" value="PRK11114.1-1"/>
    <property type="match status" value="1"/>
</dbReference>
<reference evidence="16 17" key="1">
    <citation type="submission" date="2018-11" db="EMBL/GenBank/DDBJ databases">
        <title>Photobacterium sp. BEI247 sp. nov., a marine bacterium isolated from Yongle Blue Hole in the South China Sea.</title>
        <authorList>
            <person name="Wang X."/>
        </authorList>
    </citation>
    <scope>NUCLEOTIDE SEQUENCE [LARGE SCALE GENOMIC DNA]</scope>
    <source>
        <strain evidence="17">BEI247</strain>
    </source>
</reference>
<dbReference type="PANTHER" id="PTHR39083">
    <property type="entry name" value="CYCLIC DI-GMP-BINDING PROTEIN"/>
    <property type="match status" value="1"/>
</dbReference>
<dbReference type="RefSeq" id="WP_128784359.1">
    <property type="nucleotide sequence ID" value="NZ_JAKJSG010000027.1"/>
</dbReference>
<keyword evidence="11 15" id="KW-0135">Cellulose biosynthesis</keyword>
<evidence type="ECO:0000256" key="11">
    <source>
        <dbReference type="ARBA" id="ARBA00022916"/>
    </source>
</evidence>
<proteinExistence type="inferred from homology"/>
<dbReference type="GO" id="GO:0005886">
    <property type="term" value="C:plasma membrane"/>
    <property type="evidence" value="ECO:0007669"/>
    <property type="project" value="UniProtKB-SubCell"/>
</dbReference>
<keyword evidence="9 15" id="KW-0973">c-di-GMP</keyword>
<dbReference type="PRINTS" id="PR01440">
    <property type="entry name" value="CELLSNTHASEB"/>
</dbReference>
<dbReference type="OrthoDB" id="9806702at2"/>